<gene>
    <name evidence="1" type="ORF">XA68_14564</name>
</gene>
<evidence type="ECO:0000313" key="2">
    <source>
        <dbReference type="Proteomes" id="UP000037136"/>
    </source>
</evidence>
<dbReference type="Proteomes" id="UP000037136">
    <property type="component" value="Unassembled WGS sequence"/>
</dbReference>
<evidence type="ECO:0000313" key="1">
    <source>
        <dbReference type="EMBL" id="PFH57800.1"/>
    </source>
</evidence>
<reference evidence="1 2" key="2">
    <citation type="journal article" date="2017" name="Sci. Rep.">
        <title>Ant-infecting Ophiocordyceps genomes reveal a high diversity of potential behavioral manipulation genes and a possible major role for enterotoxins.</title>
        <authorList>
            <person name="de Bekker C."/>
            <person name="Ohm R.A."/>
            <person name="Evans H.C."/>
            <person name="Brachmann A."/>
            <person name="Hughes D.P."/>
        </authorList>
    </citation>
    <scope>NUCLEOTIDE SEQUENCE [LARGE SCALE GENOMIC DNA]</scope>
    <source>
        <strain evidence="1 2">SC16a</strain>
    </source>
</reference>
<sequence length="136" mass="14931">MQPWTEPVVRLISLGTSEMRSRGSSGIVTGLTDFFSVKAEWLCFGCGPRPRSYGPDAVSIAVANPAAVGDEVQHHPPASLLQRPGAPQRRYLDDPGLVYQIRHATFIRQVVEKRPFWPKSLVSLLLHVRTGSAAGR</sequence>
<protein>
    <submittedName>
        <fullName evidence="1">Uncharacterized protein</fullName>
    </submittedName>
</protein>
<dbReference type="EMBL" id="LAZP02000365">
    <property type="protein sequence ID" value="PFH57800.1"/>
    <property type="molecule type" value="Genomic_DNA"/>
</dbReference>
<name>A0A2A9PAB9_OPHUN</name>
<comment type="caution">
    <text evidence="1">The sequence shown here is derived from an EMBL/GenBank/DDBJ whole genome shotgun (WGS) entry which is preliminary data.</text>
</comment>
<organism evidence="1 2">
    <name type="scientific">Ophiocordyceps unilateralis</name>
    <name type="common">Zombie-ant fungus</name>
    <name type="synonym">Torrubia unilateralis</name>
    <dbReference type="NCBI Taxonomy" id="268505"/>
    <lineage>
        <taxon>Eukaryota</taxon>
        <taxon>Fungi</taxon>
        <taxon>Dikarya</taxon>
        <taxon>Ascomycota</taxon>
        <taxon>Pezizomycotina</taxon>
        <taxon>Sordariomycetes</taxon>
        <taxon>Hypocreomycetidae</taxon>
        <taxon>Hypocreales</taxon>
        <taxon>Ophiocordycipitaceae</taxon>
        <taxon>Ophiocordyceps</taxon>
    </lineage>
</organism>
<accession>A0A2A9PAB9</accession>
<dbReference type="AlphaFoldDB" id="A0A2A9PAB9"/>
<reference evidence="1 2" key="1">
    <citation type="journal article" date="2015" name="BMC Genomics">
        <title>Gene expression during zombie ant biting behavior reflects the complexity underlying fungal parasitic behavioral manipulation.</title>
        <authorList>
            <person name="de Bekker C."/>
            <person name="Ohm R.A."/>
            <person name="Loreto R.G."/>
            <person name="Sebastian A."/>
            <person name="Albert I."/>
            <person name="Merrow M."/>
            <person name="Brachmann A."/>
            <person name="Hughes D.P."/>
        </authorList>
    </citation>
    <scope>NUCLEOTIDE SEQUENCE [LARGE SCALE GENOMIC DNA]</scope>
    <source>
        <strain evidence="1 2">SC16a</strain>
    </source>
</reference>
<keyword evidence="2" id="KW-1185">Reference proteome</keyword>
<proteinExistence type="predicted"/>